<evidence type="ECO:0000256" key="7">
    <source>
        <dbReference type="ARBA" id="ARBA00022645"/>
    </source>
</evidence>
<evidence type="ECO:0000259" key="21">
    <source>
        <dbReference type="Pfam" id="PF02225"/>
    </source>
</evidence>
<dbReference type="InterPro" id="IPR039866">
    <property type="entry name" value="CPQ"/>
</dbReference>
<evidence type="ECO:0000256" key="1">
    <source>
        <dbReference type="ARBA" id="ARBA00004240"/>
    </source>
</evidence>
<dbReference type="Gene3D" id="3.50.30.30">
    <property type="match status" value="1"/>
</dbReference>
<keyword evidence="11 23" id="KW-0378">Hydrolase</keyword>
<dbReference type="GO" id="GO:0006508">
    <property type="term" value="P:proteolysis"/>
    <property type="evidence" value="ECO:0007669"/>
    <property type="project" value="UniProtKB-KW"/>
</dbReference>
<dbReference type="PANTHER" id="PTHR12053">
    <property type="entry name" value="PROTEASE FAMILY M28 PLASMA GLUTAMATE CARBOXYPEPTIDASE-RELATED"/>
    <property type="match status" value="1"/>
</dbReference>
<name>A0A446C476_9BURK</name>
<evidence type="ECO:0000256" key="4">
    <source>
        <dbReference type="ARBA" id="ARBA00004613"/>
    </source>
</evidence>
<proteinExistence type="predicted"/>
<dbReference type="InterPro" id="IPR046450">
    <property type="entry name" value="PA_dom_sf"/>
</dbReference>
<reference evidence="23 24" key="1">
    <citation type="submission" date="2018-07" db="EMBL/GenBank/DDBJ databases">
        <authorList>
            <person name="Peeters C."/>
        </authorList>
    </citation>
    <scope>NUCLEOTIDE SEQUENCE [LARGE SCALE GENOMIC DNA]</scope>
    <source>
        <strain evidence="23 24">LMG 3411</strain>
    </source>
</reference>
<comment type="subcellular location">
    <subcellularLocation>
        <location evidence="1">Endoplasmic reticulum</location>
    </subcellularLocation>
    <subcellularLocation>
        <location evidence="3">Golgi apparatus</location>
    </subcellularLocation>
    <subcellularLocation>
        <location evidence="2">Lysosome</location>
    </subcellularLocation>
    <subcellularLocation>
        <location evidence="4">Secreted</location>
    </subcellularLocation>
</comment>
<protein>
    <recommendedName>
        <fullName evidence="5">Carboxypeptidase Q</fullName>
    </recommendedName>
    <alternativeName>
        <fullName evidence="20">Plasma glutamate carboxypeptidase</fullName>
    </alternativeName>
</protein>
<evidence type="ECO:0000256" key="8">
    <source>
        <dbReference type="ARBA" id="ARBA00022670"/>
    </source>
</evidence>
<sequence length="425" mass="43806">MEPWLHAAANDAALMSDFKMVCGFGGRMSGSGQDDAAMAWAMARAGEAASAVQTLTVPYDAWRCVAASLDLLGPAGRPLACRPLLRSASTPEGGLELDVADAGRGRPEDFERLGEGARGRAVLVRHEYPFTGDHVHRRRKYDMAVEAGAAAFLIANNVPGQGVLSGSSGRPRGVAGIPAAYIEHEGGEALAAACAAGNGRVRIVVRGAEIEDACASVGLAEVAGGRDGVIVISAHMDGHDLGVSALDNGTGVAVALAAFRALAARVGPDTPSLRLCFFCAEEWALTGSARYLAALAPAERARIKFDINLDTVAGDASLTALISDFPALETVVEAAAGASGVPVGIWLPLMPNSDHANFARHGIPALRLLAGFGKPESRVNNILSAGDVPAIIEEAELRQAVAVTCAMADAALRMSDAQLDSLASR</sequence>
<evidence type="ECO:0000256" key="20">
    <source>
        <dbReference type="ARBA" id="ARBA00033328"/>
    </source>
</evidence>
<keyword evidence="7" id="KW-0121">Carboxypeptidase</keyword>
<keyword evidence="9" id="KW-0479">Metal-binding</keyword>
<gene>
    <name evidence="23" type="primary">ywaD</name>
    <name evidence="23" type="ORF">AGI3411_00527</name>
</gene>
<evidence type="ECO:0000256" key="18">
    <source>
        <dbReference type="ARBA" id="ARBA00023228"/>
    </source>
</evidence>
<keyword evidence="24" id="KW-1185">Reference proteome</keyword>
<evidence type="ECO:0000256" key="5">
    <source>
        <dbReference type="ARBA" id="ARBA00014116"/>
    </source>
</evidence>
<keyword evidence="18" id="KW-0458">Lysosome</keyword>
<dbReference type="Pfam" id="PF04389">
    <property type="entry name" value="Peptidase_M28"/>
    <property type="match status" value="1"/>
</dbReference>
<evidence type="ECO:0000256" key="14">
    <source>
        <dbReference type="ARBA" id="ARBA00023034"/>
    </source>
</evidence>
<dbReference type="PANTHER" id="PTHR12053:SF3">
    <property type="entry name" value="CARBOXYPEPTIDASE Q"/>
    <property type="match status" value="1"/>
</dbReference>
<dbReference type="InterPro" id="IPR007484">
    <property type="entry name" value="Peptidase_M28"/>
</dbReference>
<keyword evidence="14" id="KW-0333">Golgi apparatus</keyword>
<dbReference type="Gene3D" id="3.40.630.10">
    <property type="entry name" value="Zn peptidases"/>
    <property type="match status" value="1"/>
</dbReference>
<evidence type="ECO:0000256" key="17">
    <source>
        <dbReference type="ARBA" id="ARBA00023180"/>
    </source>
</evidence>
<keyword evidence="10" id="KW-0732">Signal</keyword>
<dbReference type="GO" id="GO:0005764">
    <property type="term" value="C:lysosome"/>
    <property type="evidence" value="ECO:0007669"/>
    <property type="project" value="UniProtKB-SubCell"/>
</dbReference>
<evidence type="ECO:0000256" key="3">
    <source>
        <dbReference type="ARBA" id="ARBA00004555"/>
    </source>
</evidence>
<dbReference type="GO" id="GO:0070573">
    <property type="term" value="F:metallodipeptidase activity"/>
    <property type="evidence" value="ECO:0007669"/>
    <property type="project" value="InterPro"/>
</dbReference>
<evidence type="ECO:0000256" key="11">
    <source>
        <dbReference type="ARBA" id="ARBA00022801"/>
    </source>
</evidence>
<dbReference type="GO" id="GO:0004177">
    <property type="term" value="F:aminopeptidase activity"/>
    <property type="evidence" value="ECO:0007669"/>
    <property type="project" value="UniProtKB-KW"/>
</dbReference>
<evidence type="ECO:0000313" key="24">
    <source>
        <dbReference type="Proteomes" id="UP000289184"/>
    </source>
</evidence>
<evidence type="ECO:0000259" key="22">
    <source>
        <dbReference type="Pfam" id="PF04389"/>
    </source>
</evidence>
<dbReference type="GO" id="GO:0004180">
    <property type="term" value="F:carboxypeptidase activity"/>
    <property type="evidence" value="ECO:0007669"/>
    <property type="project" value="UniProtKB-KW"/>
</dbReference>
<keyword evidence="16" id="KW-0865">Zymogen</keyword>
<keyword evidence="12" id="KW-0256">Endoplasmic reticulum</keyword>
<dbReference type="EMBL" id="UFQB01000002">
    <property type="protein sequence ID" value="SSW62679.1"/>
    <property type="molecule type" value="Genomic_DNA"/>
</dbReference>
<evidence type="ECO:0000256" key="19">
    <source>
        <dbReference type="ARBA" id="ARBA00025833"/>
    </source>
</evidence>
<dbReference type="AlphaFoldDB" id="A0A446C476"/>
<dbReference type="SUPFAM" id="SSF52025">
    <property type="entry name" value="PA domain"/>
    <property type="match status" value="1"/>
</dbReference>
<keyword evidence="6" id="KW-0964">Secreted</keyword>
<keyword evidence="13" id="KW-0862">Zinc</keyword>
<evidence type="ECO:0000256" key="13">
    <source>
        <dbReference type="ARBA" id="ARBA00022833"/>
    </source>
</evidence>
<keyword evidence="15" id="KW-0482">Metalloprotease</keyword>
<feature type="domain" description="PA" evidence="21">
    <location>
        <begin position="101"/>
        <end position="190"/>
    </location>
</feature>
<dbReference type="GO" id="GO:0005576">
    <property type="term" value="C:extracellular region"/>
    <property type="evidence" value="ECO:0007669"/>
    <property type="project" value="UniProtKB-SubCell"/>
</dbReference>
<comment type="subunit">
    <text evidence="19">Homodimer. The monomeric form is inactive while the homodimer is active.</text>
</comment>
<keyword evidence="17" id="KW-0325">Glycoprotein</keyword>
<evidence type="ECO:0000256" key="6">
    <source>
        <dbReference type="ARBA" id="ARBA00022525"/>
    </source>
</evidence>
<keyword evidence="8" id="KW-0645">Protease</keyword>
<dbReference type="Pfam" id="PF02225">
    <property type="entry name" value="PA"/>
    <property type="match status" value="1"/>
</dbReference>
<dbReference type="SUPFAM" id="SSF53187">
    <property type="entry name" value="Zn-dependent exopeptidases"/>
    <property type="match status" value="1"/>
</dbReference>
<feature type="domain" description="Peptidase M28" evidence="22">
    <location>
        <begin position="221"/>
        <end position="374"/>
    </location>
</feature>
<evidence type="ECO:0000256" key="9">
    <source>
        <dbReference type="ARBA" id="ARBA00022723"/>
    </source>
</evidence>
<organism evidence="23 24">
    <name type="scientific">Achromobacter agilis</name>
    <dbReference type="NCBI Taxonomy" id="1353888"/>
    <lineage>
        <taxon>Bacteria</taxon>
        <taxon>Pseudomonadati</taxon>
        <taxon>Pseudomonadota</taxon>
        <taxon>Betaproteobacteria</taxon>
        <taxon>Burkholderiales</taxon>
        <taxon>Alcaligenaceae</taxon>
        <taxon>Achromobacter</taxon>
    </lineage>
</organism>
<dbReference type="InterPro" id="IPR003137">
    <property type="entry name" value="PA_domain"/>
</dbReference>
<dbReference type="RefSeq" id="WP_129525868.1">
    <property type="nucleotide sequence ID" value="NZ_UFQB01000002.1"/>
</dbReference>
<dbReference type="Proteomes" id="UP000289184">
    <property type="component" value="Unassembled WGS sequence"/>
</dbReference>
<dbReference type="GO" id="GO:0046872">
    <property type="term" value="F:metal ion binding"/>
    <property type="evidence" value="ECO:0007669"/>
    <property type="project" value="UniProtKB-KW"/>
</dbReference>
<evidence type="ECO:0000256" key="10">
    <source>
        <dbReference type="ARBA" id="ARBA00022729"/>
    </source>
</evidence>
<dbReference type="OrthoDB" id="9778250at2"/>
<evidence type="ECO:0000256" key="15">
    <source>
        <dbReference type="ARBA" id="ARBA00023049"/>
    </source>
</evidence>
<accession>A0A446C476</accession>
<evidence type="ECO:0000256" key="16">
    <source>
        <dbReference type="ARBA" id="ARBA00023145"/>
    </source>
</evidence>
<evidence type="ECO:0000256" key="12">
    <source>
        <dbReference type="ARBA" id="ARBA00022824"/>
    </source>
</evidence>
<evidence type="ECO:0000256" key="2">
    <source>
        <dbReference type="ARBA" id="ARBA00004371"/>
    </source>
</evidence>
<keyword evidence="23" id="KW-0031">Aminopeptidase</keyword>
<evidence type="ECO:0000313" key="23">
    <source>
        <dbReference type="EMBL" id="SSW62679.1"/>
    </source>
</evidence>